<dbReference type="Proteomes" id="UP001249851">
    <property type="component" value="Unassembled WGS sequence"/>
</dbReference>
<dbReference type="Gene3D" id="1.25.40.10">
    <property type="entry name" value="Tetratricopeptide repeat domain"/>
    <property type="match status" value="1"/>
</dbReference>
<dbReference type="AlphaFoldDB" id="A0AAD9QWG5"/>
<reference evidence="1" key="2">
    <citation type="journal article" date="2023" name="Science">
        <title>Genomic signatures of disease resistance in endangered staghorn corals.</title>
        <authorList>
            <person name="Vollmer S.V."/>
            <person name="Selwyn J.D."/>
            <person name="Despard B.A."/>
            <person name="Roesel C.L."/>
        </authorList>
    </citation>
    <scope>NUCLEOTIDE SEQUENCE</scope>
    <source>
        <strain evidence="1">K2</strain>
    </source>
</reference>
<organism evidence="1 2">
    <name type="scientific">Acropora cervicornis</name>
    <name type="common">Staghorn coral</name>
    <dbReference type="NCBI Taxonomy" id="6130"/>
    <lineage>
        <taxon>Eukaryota</taxon>
        <taxon>Metazoa</taxon>
        <taxon>Cnidaria</taxon>
        <taxon>Anthozoa</taxon>
        <taxon>Hexacorallia</taxon>
        <taxon>Scleractinia</taxon>
        <taxon>Astrocoeniina</taxon>
        <taxon>Acroporidae</taxon>
        <taxon>Acropora</taxon>
    </lineage>
</organism>
<proteinExistence type="predicted"/>
<gene>
    <name evidence="1" type="ORF">P5673_006824</name>
</gene>
<comment type="caution">
    <text evidence="1">The sequence shown here is derived from an EMBL/GenBank/DDBJ whole genome shotgun (WGS) entry which is preliminary data.</text>
</comment>
<evidence type="ECO:0000313" key="2">
    <source>
        <dbReference type="Proteomes" id="UP001249851"/>
    </source>
</evidence>
<dbReference type="InterPro" id="IPR011990">
    <property type="entry name" value="TPR-like_helical_dom_sf"/>
</dbReference>
<evidence type="ECO:0000313" key="1">
    <source>
        <dbReference type="EMBL" id="KAK2568798.1"/>
    </source>
</evidence>
<reference evidence="1" key="1">
    <citation type="journal article" date="2023" name="G3 (Bethesda)">
        <title>Whole genome assembly and annotation of the endangered Caribbean coral Acropora cervicornis.</title>
        <authorList>
            <person name="Selwyn J.D."/>
            <person name="Vollmer S.V."/>
        </authorList>
    </citation>
    <scope>NUCLEOTIDE SEQUENCE</scope>
    <source>
        <strain evidence="1">K2</strain>
    </source>
</reference>
<dbReference type="EMBL" id="JARQWQ010000011">
    <property type="protein sequence ID" value="KAK2568798.1"/>
    <property type="molecule type" value="Genomic_DNA"/>
</dbReference>
<name>A0AAD9QWG5_ACRCE</name>
<sequence length="191" mass="21840">MPERAGFSLFVTNLYSDGKCFMKIFLSFEKALVITKEIGDGRGEIRSYGNLFISLGEYDKAKEYLEKALVIRIKIDDKQGEAAIDISTMHNIFQLQENKLQQQIMAKWSFSRRLLEFNHAHTRGRHPNASIDSKSIANDFKTCGWQHAKCFHGAHALDSTVMIDYMRNLMSGDELTPLMSTSTQCQKMCTR</sequence>
<protein>
    <submittedName>
        <fullName evidence="1">Uncharacterized protein</fullName>
    </submittedName>
</protein>
<accession>A0AAD9QWG5</accession>
<keyword evidence="2" id="KW-1185">Reference proteome</keyword>